<sequence length="325" mass="37205">MIKAKSTSNSHGNASSRKSFWTSDNSGGAPWSDLNHGLLFLVLMQLGAFDFLSFSGVCKSWRSVALSKKTRFMASRPPMAIWITKHGNKKEYCVEDFEGRNSIILLPKSDRRTCVGLTCGYLVLFGRRSHDFWLVNHITRHGLHFPNAPYSVSPNQEGVRAILRVKENGIVFTLSIPSVILHEFKGKIYAIDADSFVHEIGLDPEPKLILLKANNFLGYRLEFMEFVCTDENLYAMECFPDNKFKVHELDFGEMKWVSPKKETMEEYAFFVSGLKHSAAIKRELLSDSWLRYKRNAYSDTSGNGMFFTADTWYIPNEWLKVKSHI</sequence>
<keyword evidence="3" id="KW-1185">Reference proteome</keyword>
<gene>
    <name evidence="2" type="ORF">LVIROSA_LOCUS3900</name>
</gene>
<dbReference type="SUPFAM" id="SSF81383">
    <property type="entry name" value="F-box domain"/>
    <property type="match status" value="1"/>
</dbReference>
<dbReference type="EMBL" id="CAKMRJ010000002">
    <property type="protein sequence ID" value="CAH1416113.1"/>
    <property type="molecule type" value="Genomic_DNA"/>
</dbReference>
<dbReference type="InterPro" id="IPR036047">
    <property type="entry name" value="F-box-like_dom_sf"/>
</dbReference>
<feature type="domain" description="F-box" evidence="1">
    <location>
        <begin position="31"/>
        <end position="69"/>
    </location>
</feature>
<organism evidence="2 3">
    <name type="scientific">Lactuca virosa</name>
    <dbReference type="NCBI Taxonomy" id="75947"/>
    <lineage>
        <taxon>Eukaryota</taxon>
        <taxon>Viridiplantae</taxon>
        <taxon>Streptophyta</taxon>
        <taxon>Embryophyta</taxon>
        <taxon>Tracheophyta</taxon>
        <taxon>Spermatophyta</taxon>
        <taxon>Magnoliopsida</taxon>
        <taxon>eudicotyledons</taxon>
        <taxon>Gunneridae</taxon>
        <taxon>Pentapetalae</taxon>
        <taxon>asterids</taxon>
        <taxon>campanulids</taxon>
        <taxon>Asterales</taxon>
        <taxon>Asteraceae</taxon>
        <taxon>Cichorioideae</taxon>
        <taxon>Cichorieae</taxon>
        <taxon>Lactucinae</taxon>
        <taxon>Lactuca</taxon>
    </lineage>
</organism>
<evidence type="ECO:0000313" key="3">
    <source>
        <dbReference type="Proteomes" id="UP001157418"/>
    </source>
</evidence>
<dbReference type="AlphaFoldDB" id="A0AAU9M5E6"/>
<evidence type="ECO:0000259" key="1">
    <source>
        <dbReference type="Pfam" id="PF00646"/>
    </source>
</evidence>
<name>A0AAU9M5E6_9ASTR</name>
<dbReference type="PANTHER" id="PTHR45463:SF8">
    <property type="entry name" value="OS09G0392200 PROTEIN"/>
    <property type="match status" value="1"/>
</dbReference>
<accession>A0AAU9M5E6</accession>
<dbReference type="Gene3D" id="1.20.1280.50">
    <property type="match status" value="1"/>
</dbReference>
<evidence type="ECO:0000313" key="2">
    <source>
        <dbReference type="EMBL" id="CAH1416113.1"/>
    </source>
</evidence>
<proteinExistence type="predicted"/>
<dbReference type="Pfam" id="PF00646">
    <property type="entry name" value="F-box"/>
    <property type="match status" value="1"/>
</dbReference>
<comment type="caution">
    <text evidence="2">The sequence shown here is derived from an EMBL/GenBank/DDBJ whole genome shotgun (WGS) entry which is preliminary data.</text>
</comment>
<dbReference type="InterPro" id="IPR001810">
    <property type="entry name" value="F-box_dom"/>
</dbReference>
<dbReference type="PANTHER" id="PTHR45463">
    <property type="entry name" value="OS09G0392200 PROTEIN"/>
    <property type="match status" value="1"/>
</dbReference>
<dbReference type="Proteomes" id="UP001157418">
    <property type="component" value="Unassembled WGS sequence"/>
</dbReference>
<reference evidence="2 3" key="1">
    <citation type="submission" date="2022-01" db="EMBL/GenBank/DDBJ databases">
        <authorList>
            <person name="Xiong W."/>
            <person name="Schranz E."/>
        </authorList>
    </citation>
    <scope>NUCLEOTIDE SEQUENCE [LARGE SCALE GENOMIC DNA]</scope>
</reference>
<protein>
    <recommendedName>
        <fullName evidence="1">F-box domain-containing protein</fullName>
    </recommendedName>
</protein>